<reference evidence="2 3" key="1">
    <citation type="submission" date="2012-10" db="EMBL/GenBank/DDBJ databases">
        <title>Genome assembly of Amycolatopsis azurea DSM 43854.</title>
        <authorList>
            <person name="Khatri I."/>
            <person name="Kaur I."/>
            <person name="Subramanian S."/>
            <person name="Mayilraj S."/>
        </authorList>
    </citation>
    <scope>NUCLEOTIDE SEQUENCE [LARGE SCALE GENOMIC DNA]</scope>
    <source>
        <strain evidence="2 3">DSM 43854</strain>
    </source>
</reference>
<feature type="compositionally biased region" description="Basic and acidic residues" evidence="1">
    <location>
        <begin position="19"/>
        <end position="29"/>
    </location>
</feature>
<gene>
    <name evidence="2" type="ORF">C791_1202</name>
</gene>
<evidence type="ECO:0000313" key="2">
    <source>
        <dbReference type="EMBL" id="EMD28325.1"/>
    </source>
</evidence>
<protein>
    <submittedName>
        <fullName evidence="2">Uncharacterized protein</fullName>
    </submittedName>
</protein>
<feature type="region of interest" description="Disordered" evidence="1">
    <location>
        <begin position="1"/>
        <end position="67"/>
    </location>
</feature>
<organism evidence="2 3">
    <name type="scientific">Amycolatopsis azurea DSM 43854</name>
    <dbReference type="NCBI Taxonomy" id="1238180"/>
    <lineage>
        <taxon>Bacteria</taxon>
        <taxon>Bacillati</taxon>
        <taxon>Actinomycetota</taxon>
        <taxon>Actinomycetes</taxon>
        <taxon>Pseudonocardiales</taxon>
        <taxon>Pseudonocardiaceae</taxon>
        <taxon>Amycolatopsis</taxon>
    </lineage>
</organism>
<accession>M2Q8L3</accession>
<dbReference type="EMBL" id="ANMG01000014">
    <property type="protein sequence ID" value="EMD28325.1"/>
    <property type="molecule type" value="Genomic_DNA"/>
</dbReference>
<sequence length="67" mass="7086">MAARSYAVSTVPGAQGGRCDPEPASDRGHRQGGFFTADPRSHSTQYPGRPGRGQPERKVPLTHPGDA</sequence>
<feature type="compositionally biased region" description="Basic and acidic residues" evidence="1">
    <location>
        <begin position="54"/>
        <end position="67"/>
    </location>
</feature>
<evidence type="ECO:0000256" key="1">
    <source>
        <dbReference type="SAM" id="MobiDB-lite"/>
    </source>
</evidence>
<comment type="caution">
    <text evidence="2">The sequence shown here is derived from an EMBL/GenBank/DDBJ whole genome shotgun (WGS) entry which is preliminary data.</text>
</comment>
<proteinExistence type="predicted"/>
<dbReference type="Proteomes" id="UP000014137">
    <property type="component" value="Unassembled WGS sequence"/>
</dbReference>
<evidence type="ECO:0000313" key="3">
    <source>
        <dbReference type="Proteomes" id="UP000014137"/>
    </source>
</evidence>
<dbReference type="AlphaFoldDB" id="M2Q8L3"/>
<name>M2Q8L3_9PSEU</name>
<dbReference type="PATRIC" id="fig|1238180.3.peg.1950"/>